<reference evidence="3 4" key="1">
    <citation type="submission" date="2016-10" db="EMBL/GenBank/DDBJ databases">
        <title>Genome sequence of Planktotalea frisia SH6-1.</title>
        <authorList>
            <person name="Poehlein A."/>
            <person name="Bakenhus I."/>
            <person name="Voget S."/>
            <person name="Brinkhoff T."/>
            <person name="Simon M."/>
        </authorList>
    </citation>
    <scope>NUCLEOTIDE SEQUENCE [LARGE SCALE GENOMIC DNA]</scope>
    <source>
        <strain evidence="3 4">SH6-1</strain>
    </source>
</reference>
<organism evidence="3 4">
    <name type="scientific">Planktotalea frisia</name>
    <dbReference type="NCBI Taxonomy" id="696762"/>
    <lineage>
        <taxon>Bacteria</taxon>
        <taxon>Pseudomonadati</taxon>
        <taxon>Pseudomonadota</taxon>
        <taxon>Alphaproteobacteria</taxon>
        <taxon>Rhodobacterales</taxon>
        <taxon>Paracoccaceae</taxon>
        <taxon>Planktotalea</taxon>
    </lineage>
</organism>
<dbReference type="EMBL" id="MLCB01000145">
    <property type="protein sequence ID" value="OJI93382.1"/>
    <property type="molecule type" value="Genomic_DNA"/>
</dbReference>
<proteinExistence type="predicted"/>
<keyword evidence="4" id="KW-1185">Reference proteome</keyword>
<dbReference type="Proteomes" id="UP000184514">
    <property type="component" value="Unassembled WGS sequence"/>
</dbReference>
<dbReference type="Pfam" id="PF10881">
    <property type="entry name" value="DUF2726"/>
    <property type="match status" value="1"/>
</dbReference>
<feature type="domain" description="DUF2726" evidence="2">
    <location>
        <begin position="167"/>
        <end position="265"/>
    </location>
</feature>
<dbReference type="InterPro" id="IPR024402">
    <property type="entry name" value="DUF2726"/>
</dbReference>
<evidence type="ECO:0000259" key="2">
    <source>
        <dbReference type="Pfam" id="PF10881"/>
    </source>
</evidence>
<dbReference type="OrthoDB" id="9973300at2"/>
<evidence type="ECO:0000256" key="1">
    <source>
        <dbReference type="SAM" id="MobiDB-lite"/>
    </source>
</evidence>
<gene>
    <name evidence="3" type="ORF">PFRI_24260</name>
</gene>
<feature type="region of interest" description="Disordered" evidence="1">
    <location>
        <begin position="272"/>
        <end position="310"/>
    </location>
</feature>
<comment type="caution">
    <text evidence="3">The sequence shown here is derived from an EMBL/GenBank/DDBJ whole genome shotgun (WGS) entry which is preliminary data.</text>
</comment>
<accession>A0A1L9NW24</accession>
<name>A0A1L9NW24_9RHOB</name>
<sequence>MIQQQIESFTRSLTHLASEYSDPSIVLQHIPVLKNNLMFQQNPEYIFYGTGGIVAILFALKKLNKRRKAKIKDIALVMPTPYVGDADHAHTDETAPASFEKDDLLDRVNEMSAMIPDPIRKTEAPAQLATRTPAEQLEDVSAISFSARPALTPDEARTRVLVQSVLNEFGAGYMIMARTALSALLQPSAEVVGAQRAKGLRAIQDKYVDFGVFDRTGRCLVALDVSNDKQSKEIKKIVQQAIAKANIPLAMLSTSDTPADIRAKIAPHLSATARVPQNATPKKKRAPQAERPQRPVRTIRPAHAAAIAAE</sequence>
<dbReference type="AlphaFoldDB" id="A0A1L9NW24"/>
<dbReference type="STRING" id="696762.PFRI_24260"/>
<evidence type="ECO:0000313" key="4">
    <source>
        <dbReference type="Proteomes" id="UP000184514"/>
    </source>
</evidence>
<protein>
    <recommendedName>
        <fullName evidence="2">DUF2726 domain-containing protein</fullName>
    </recommendedName>
</protein>
<dbReference type="RefSeq" id="WP_072630973.1">
    <property type="nucleotide sequence ID" value="NZ_MLCB01000145.1"/>
</dbReference>
<evidence type="ECO:0000313" key="3">
    <source>
        <dbReference type="EMBL" id="OJI93382.1"/>
    </source>
</evidence>